<reference evidence="16" key="2">
    <citation type="submission" date="2020-09" db="EMBL/GenBank/DDBJ databases">
        <authorList>
            <person name="Sun Q."/>
            <person name="Zhou Y."/>
        </authorList>
    </citation>
    <scope>NUCLEOTIDE SEQUENCE</scope>
    <source>
        <strain evidence="16">CGMCC 1.15762</strain>
    </source>
</reference>
<name>A0A8J3EDL2_9RHOB</name>
<dbReference type="Gene3D" id="1.10.760.10">
    <property type="entry name" value="Cytochrome c-like domain"/>
    <property type="match status" value="2"/>
</dbReference>
<keyword evidence="3" id="KW-1003">Cell membrane</keyword>
<dbReference type="Pfam" id="PF00034">
    <property type="entry name" value="Cytochrom_C"/>
    <property type="match status" value="1"/>
</dbReference>
<feature type="region of interest" description="Disordered" evidence="14">
    <location>
        <begin position="304"/>
        <end position="325"/>
    </location>
</feature>
<evidence type="ECO:0000256" key="6">
    <source>
        <dbReference type="ARBA" id="ARBA00022723"/>
    </source>
</evidence>
<keyword evidence="17" id="KW-1185">Reference proteome</keyword>
<feature type="binding site" description="axial binding residue" evidence="13">
    <location>
        <position position="354"/>
    </location>
    <ligand>
        <name>heme c</name>
        <dbReference type="ChEBI" id="CHEBI:61717"/>
        <label>3</label>
    </ligand>
    <ligandPart>
        <name>Fe</name>
        <dbReference type="ChEBI" id="CHEBI:18248"/>
    </ligandPart>
</feature>
<feature type="binding site" description="covalent" evidence="12">
    <location>
        <position position="202"/>
    </location>
    <ligand>
        <name>heme c</name>
        <dbReference type="ChEBI" id="CHEBI:61717"/>
        <label>2</label>
    </ligand>
</feature>
<evidence type="ECO:0000259" key="15">
    <source>
        <dbReference type="PROSITE" id="PS51007"/>
    </source>
</evidence>
<evidence type="ECO:0000256" key="11">
    <source>
        <dbReference type="ARBA" id="ARBA00023136"/>
    </source>
</evidence>
<dbReference type="RefSeq" id="WP_188788076.1">
    <property type="nucleotide sequence ID" value="NZ_BMJV01000001.1"/>
</dbReference>
<proteinExistence type="predicted"/>
<feature type="binding site" description="covalent" evidence="12">
    <location>
        <position position="58"/>
    </location>
    <ligand>
        <name>heme c</name>
        <dbReference type="ChEBI" id="CHEBI:61717"/>
        <label>1</label>
    </ligand>
</feature>
<keyword evidence="6 13" id="KW-0479">Metal-binding</keyword>
<dbReference type="GO" id="GO:0005506">
    <property type="term" value="F:iron ion binding"/>
    <property type="evidence" value="ECO:0007669"/>
    <property type="project" value="InterPro"/>
</dbReference>
<dbReference type="InterPro" id="IPR036909">
    <property type="entry name" value="Cyt_c-like_dom_sf"/>
</dbReference>
<keyword evidence="9" id="KW-0249">Electron transport</keyword>
<dbReference type="GO" id="GO:0016614">
    <property type="term" value="F:oxidoreductase activity, acting on CH-OH group of donors"/>
    <property type="evidence" value="ECO:0007669"/>
    <property type="project" value="InterPro"/>
</dbReference>
<dbReference type="InterPro" id="IPR014353">
    <property type="entry name" value="Membr-bd_ADH_cyt_c"/>
</dbReference>
<sequence>MKTFLRILGALVIVGVVALLAFIFWPVSRSAPQQVAASAPEPAEHGEYAMRLADCAACHTAEGGEPFAGGRPIESPVGTIYSANITPDSETGIGGWTLAEFRGALIDGLDDEGHHLYPAMPYTNYRGLTETDIAGLHHYFIEDLEPVRNDVPANDLPFPFDQRWGLRAWKWVAMPDVGFVSGAASDDQIERGAYLVEGPGHCGACHSPRNTLFVQDGYTADDAGFLTGGVIAGWTAPALRGEDSAIAGWTAEEVAQILGTGRNAHAAINGEMALVVEDSTQYFTEDDMTAMSRYLVRLDDNGAETAQTQETPSGGLAERLSDDPATETERILASADPGMPEGARLYLDNCGACHFVDGKGADEVFPELDGSSIVQAGEPTGLISMILHGGALPSTEARPYALRMPGFADRLSDEEVATLATFLRSAWNNEASGAVEAGAVADMRSEEGG</sequence>
<protein>
    <submittedName>
        <fullName evidence="16">Cytochrome c</fullName>
    </submittedName>
</protein>
<evidence type="ECO:0000313" key="16">
    <source>
        <dbReference type="EMBL" id="GGG60266.1"/>
    </source>
</evidence>
<dbReference type="InterPro" id="IPR008168">
    <property type="entry name" value="Cyt_C_IC"/>
</dbReference>
<gene>
    <name evidence="16" type="ORF">GCM10011415_02720</name>
</gene>
<keyword evidence="5" id="KW-0679">Respiratory chain</keyword>
<evidence type="ECO:0000256" key="1">
    <source>
        <dbReference type="ARBA" id="ARBA00004236"/>
    </source>
</evidence>
<dbReference type="Proteomes" id="UP000617145">
    <property type="component" value="Unassembled WGS sequence"/>
</dbReference>
<comment type="cofactor">
    <cofactor evidence="12">
        <name>heme c</name>
        <dbReference type="ChEBI" id="CHEBI:61717"/>
    </cofactor>
    <text evidence="12">Binds 3 heme c groups covalently per subunit.</text>
</comment>
<reference evidence="16" key="1">
    <citation type="journal article" date="2014" name="Int. J. Syst. Evol. Microbiol.">
        <title>Complete genome sequence of Corynebacterium casei LMG S-19264T (=DSM 44701T), isolated from a smear-ripened cheese.</title>
        <authorList>
            <consortium name="US DOE Joint Genome Institute (JGI-PGF)"/>
            <person name="Walter F."/>
            <person name="Albersmeier A."/>
            <person name="Kalinowski J."/>
            <person name="Ruckert C."/>
        </authorList>
    </citation>
    <scope>NUCLEOTIDE SEQUENCE</scope>
    <source>
        <strain evidence="16">CGMCC 1.15762</strain>
    </source>
</reference>
<keyword evidence="7" id="KW-0732">Signal</keyword>
<comment type="caution">
    <text evidence="16">The sequence shown here is derived from an EMBL/GenBank/DDBJ whole genome shotgun (WGS) entry which is preliminary data.</text>
</comment>
<evidence type="ECO:0000256" key="8">
    <source>
        <dbReference type="ARBA" id="ARBA00022737"/>
    </source>
</evidence>
<accession>A0A8J3EDL2</accession>
<evidence type="ECO:0000256" key="3">
    <source>
        <dbReference type="ARBA" id="ARBA00022475"/>
    </source>
</evidence>
<keyword evidence="11" id="KW-0472">Membrane</keyword>
<feature type="binding site" description="covalent" evidence="12">
    <location>
        <position position="353"/>
    </location>
    <ligand>
        <name>heme c</name>
        <dbReference type="ChEBI" id="CHEBI:61717"/>
        <label>3</label>
    </ligand>
</feature>
<feature type="binding site" description="axial binding residue" evidence="13">
    <location>
        <position position="206"/>
    </location>
    <ligand>
        <name>heme c</name>
        <dbReference type="ChEBI" id="CHEBI:61717"/>
        <label>2</label>
    </ligand>
    <ligandPart>
        <name>Fe</name>
        <dbReference type="ChEBI" id="CHEBI:18248"/>
    </ligandPart>
</feature>
<dbReference type="PANTHER" id="PTHR35008">
    <property type="entry name" value="BLL4482 PROTEIN-RELATED"/>
    <property type="match status" value="1"/>
</dbReference>
<dbReference type="GO" id="GO:0009055">
    <property type="term" value="F:electron transfer activity"/>
    <property type="evidence" value="ECO:0007669"/>
    <property type="project" value="InterPro"/>
</dbReference>
<dbReference type="PRINTS" id="PR00605">
    <property type="entry name" value="CYTCHROMECIC"/>
</dbReference>
<organism evidence="16 17">
    <name type="scientific">Salipiger pallidus</name>
    <dbReference type="NCBI Taxonomy" id="1775170"/>
    <lineage>
        <taxon>Bacteria</taxon>
        <taxon>Pseudomonadati</taxon>
        <taxon>Pseudomonadota</taxon>
        <taxon>Alphaproteobacteria</taxon>
        <taxon>Rhodobacterales</taxon>
        <taxon>Roseobacteraceae</taxon>
        <taxon>Salipiger</taxon>
    </lineage>
</organism>
<dbReference type="InterPro" id="IPR051459">
    <property type="entry name" value="Cytochrome_c-type_DH"/>
</dbReference>
<keyword evidence="4 12" id="KW-0349">Heme</keyword>
<keyword evidence="10 13" id="KW-0408">Iron</keyword>
<dbReference type="GO" id="GO:0005886">
    <property type="term" value="C:plasma membrane"/>
    <property type="evidence" value="ECO:0007669"/>
    <property type="project" value="UniProtKB-SubCell"/>
</dbReference>
<dbReference type="PANTHER" id="PTHR35008:SF8">
    <property type="entry name" value="ALCOHOL DEHYDROGENASE CYTOCHROME C SUBUNIT"/>
    <property type="match status" value="1"/>
</dbReference>
<evidence type="ECO:0000313" key="17">
    <source>
        <dbReference type="Proteomes" id="UP000617145"/>
    </source>
</evidence>
<comment type="subcellular location">
    <subcellularLocation>
        <location evidence="1">Cell membrane</location>
    </subcellularLocation>
</comment>
<feature type="domain" description="Cytochrome c" evidence="15">
    <location>
        <begin position="41"/>
        <end position="144"/>
    </location>
</feature>
<evidence type="ECO:0000256" key="13">
    <source>
        <dbReference type="PIRSR" id="PIRSR000018-51"/>
    </source>
</evidence>
<feature type="binding site" description="covalent" evidence="12">
    <location>
        <position position="350"/>
    </location>
    <ligand>
        <name>heme c</name>
        <dbReference type="ChEBI" id="CHEBI:61717"/>
        <label>3</label>
    </ligand>
</feature>
<dbReference type="AlphaFoldDB" id="A0A8J3EDL2"/>
<evidence type="ECO:0000256" key="12">
    <source>
        <dbReference type="PIRSR" id="PIRSR000018-50"/>
    </source>
</evidence>
<evidence type="ECO:0000256" key="10">
    <source>
        <dbReference type="ARBA" id="ARBA00023004"/>
    </source>
</evidence>
<dbReference type="PROSITE" id="PS51007">
    <property type="entry name" value="CYTC"/>
    <property type="match status" value="3"/>
</dbReference>
<dbReference type="PIRSF" id="PIRSF000018">
    <property type="entry name" value="Mb_ADH_cyt_c"/>
    <property type="match status" value="1"/>
</dbReference>
<feature type="domain" description="Cytochrome c" evidence="15">
    <location>
        <begin position="337"/>
        <end position="427"/>
    </location>
</feature>
<feature type="binding site" description="covalent" evidence="12">
    <location>
        <position position="55"/>
    </location>
    <ligand>
        <name>heme c</name>
        <dbReference type="ChEBI" id="CHEBI:61717"/>
        <label>1</label>
    </ligand>
</feature>
<evidence type="ECO:0000256" key="4">
    <source>
        <dbReference type="ARBA" id="ARBA00022617"/>
    </source>
</evidence>
<feature type="binding site" description="covalent" evidence="12">
    <location>
        <position position="205"/>
    </location>
    <ligand>
        <name>heme c</name>
        <dbReference type="ChEBI" id="CHEBI:61717"/>
        <label>2</label>
    </ligand>
</feature>
<keyword evidence="2" id="KW-0813">Transport</keyword>
<evidence type="ECO:0000256" key="5">
    <source>
        <dbReference type="ARBA" id="ARBA00022660"/>
    </source>
</evidence>
<dbReference type="InterPro" id="IPR009056">
    <property type="entry name" value="Cyt_c-like_dom"/>
</dbReference>
<feature type="domain" description="Cytochrome c" evidence="15">
    <location>
        <begin position="187"/>
        <end position="299"/>
    </location>
</feature>
<dbReference type="GO" id="GO:0020037">
    <property type="term" value="F:heme binding"/>
    <property type="evidence" value="ECO:0007669"/>
    <property type="project" value="InterPro"/>
</dbReference>
<evidence type="ECO:0000256" key="14">
    <source>
        <dbReference type="SAM" id="MobiDB-lite"/>
    </source>
</evidence>
<feature type="binding site" description="axial binding residue" evidence="13">
    <location>
        <position position="59"/>
    </location>
    <ligand>
        <name>heme c</name>
        <dbReference type="ChEBI" id="CHEBI:61717"/>
        <label>1</label>
    </ligand>
    <ligandPart>
        <name>Fe</name>
        <dbReference type="ChEBI" id="CHEBI:18248"/>
    </ligandPart>
</feature>
<dbReference type="EMBL" id="BMJV01000001">
    <property type="protein sequence ID" value="GGG60266.1"/>
    <property type="molecule type" value="Genomic_DNA"/>
</dbReference>
<keyword evidence="8" id="KW-0677">Repeat</keyword>
<evidence type="ECO:0000256" key="9">
    <source>
        <dbReference type="ARBA" id="ARBA00022982"/>
    </source>
</evidence>
<evidence type="ECO:0000256" key="2">
    <source>
        <dbReference type="ARBA" id="ARBA00022448"/>
    </source>
</evidence>
<dbReference type="SUPFAM" id="SSF46626">
    <property type="entry name" value="Cytochrome c"/>
    <property type="match status" value="3"/>
</dbReference>
<evidence type="ECO:0000256" key="7">
    <source>
        <dbReference type="ARBA" id="ARBA00022729"/>
    </source>
</evidence>